<dbReference type="SMART" id="SM00173">
    <property type="entry name" value="RAS"/>
    <property type="match status" value="1"/>
</dbReference>
<dbReference type="InterPro" id="IPR001806">
    <property type="entry name" value="Small_GTPase"/>
</dbReference>
<dbReference type="SMART" id="SM00175">
    <property type="entry name" value="RAB"/>
    <property type="match status" value="1"/>
</dbReference>
<evidence type="ECO:0000256" key="2">
    <source>
        <dbReference type="ARBA" id="ARBA00023134"/>
    </source>
</evidence>
<dbReference type="NCBIfam" id="TIGR00231">
    <property type="entry name" value="small_GTP"/>
    <property type="match status" value="1"/>
</dbReference>
<dbReference type="FunFam" id="3.40.50.300:FF:001447">
    <property type="entry name" value="Ras-related protein Rab-1B"/>
    <property type="match status" value="1"/>
</dbReference>
<evidence type="ECO:0000256" key="1">
    <source>
        <dbReference type="ARBA" id="ARBA00022741"/>
    </source>
</evidence>
<dbReference type="InterPro" id="IPR005225">
    <property type="entry name" value="Small_GTP-bd"/>
</dbReference>
<dbReference type="SUPFAM" id="SSF52540">
    <property type="entry name" value="P-loop containing nucleoside triphosphate hydrolases"/>
    <property type="match status" value="1"/>
</dbReference>
<keyword evidence="1" id="KW-0547">Nucleotide-binding</keyword>
<organism evidence="3">
    <name type="scientific">Trepomonas sp. PC1</name>
    <dbReference type="NCBI Taxonomy" id="1076344"/>
    <lineage>
        <taxon>Eukaryota</taxon>
        <taxon>Metamonada</taxon>
        <taxon>Diplomonadida</taxon>
        <taxon>Hexamitidae</taxon>
        <taxon>Hexamitinae</taxon>
        <taxon>Trepomonas</taxon>
    </lineage>
</organism>
<dbReference type="GO" id="GO:0003924">
    <property type="term" value="F:GTPase activity"/>
    <property type="evidence" value="ECO:0007669"/>
    <property type="project" value="InterPro"/>
</dbReference>
<accession>A0A146KFH3</accession>
<dbReference type="PROSITE" id="PS51419">
    <property type="entry name" value="RAB"/>
    <property type="match status" value="1"/>
</dbReference>
<gene>
    <name evidence="3" type="ORF">TPC1_11439</name>
</gene>
<dbReference type="Pfam" id="PF00071">
    <property type="entry name" value="Ras"/>
    <property type="match status" value="1"/>
</dbReference>
<sequence>QKAIVLGDVAVGKTAILRRYLFDDFVTEHNTTMAHEFSMKMLPGGHRLQLWDSVGQERFTSLTQTYFRNAQIIMVIFSVNVRKSFELAQYWINQAREQINTDYKMFLVANKCDLTTRDVKYEEGKGMADDNGLPYFEISAKTKQGMKELFSEVEQIAIAFALKEKPNEIAQQIPKKMIKPEKPKKGLCG</sequence>
<dbReference type="AlphaFoldDB" id="A0A146KFH3"/>
<reference evidence="3" key="1">
    <citation type="submission" date="2015-07" db="EMBL/GenBank/DDBJ databases">
        <title>Adaptation to a free-living lifestyle via gene acquisitions in the diplomonad Trepomonas sp. PC1.</title>
        <authorList>
            <person name="Xu F."/>
            <person name="Jerlstrom-Hultqvist J."/>
            <person name="Kolisko M."/>
            <person name="Simpson A.G.B."/>
            <person name="Roger A.J."/>
            <person name="Svard S.G."/>
            <person name="Andersson J.O."/>
        </authorList>
    </citation>
    <scope>NUCLEOTIDE SEQUENCE</scope>
    <source>
        <strain evidence="3">PC1</strain>
    </source>
</reference>
<dbReference type="InterPro" id="IPR027417">
    <property type="entry name" value="P-loop_NTPase"/>
</dbReference>
<dbReference type="SMART" id="SM00176">
    <property type="entry name" value="RAN"/>
    <property type="match status" value="1"/>
</dbReference>
<dbReference type="PROSITE" id="PS51421">
    <property type="entry name" value="RAS"/>
    <property type="match status" value="1"/>
</dbReference>
<dbReference type="EMBL" id="GDID01001066">
    <property type="protein sequence ID" value="JAP95540.1"/>
    <property type="molecule type" value="Transcribed_RNA"/>
</dbReference>
<keyword evidence="2" id="KW-0342">GTP-binding</keyword>
<feature type="non-terminal residue" evidence="3">
    <location>
        <position position="1"/>
    </location>
</feature>
<name>A0A146KFH3_9EUKA</name>
<dbReference type="PRINTS" id="PR00449">
    <property type="entry name" value="RASTRNSFRMNG"/>
</dbReference>
<dbReference type="GO" id="GO:0005525">
    <property type="term" value="F:GTP binding"/>
    <property type="evidence" value="ECO:0007669"/>
    <property type="project" value="UniProtKB-KW"/>
</dbReference>
<evidence type="ECO:0000313" key="3">
    <source>
        <dbReference type="EMBL" id="JAP95540.1"/>
    </source>
</evidence>
<dbReference type="Gene3D" id="3.40.50.300">
    <property type="entry name" value="P-loop containing nucleotide triphosphate hydrolases"/>
    <property type="match status" value="1"/>
</dbReference>
<proteinExistence type="predicted"/>
<dbReference type="SMART" id="SM00174">
    <property type="entry name" value="RHO"/>
    <property type="match status" value="1"/>
</dbReference>
<dbReference type="PROSITE" id="PS51420">
    <property type="entry name" value="RHO"/>
    <property type="match status" value="1"/>
</dbReference>
<dbReference type="CDD" id="cd00154">
    <property type="entry name" value="Rab"/>
    <property type="match status" value="1"/>
</dbReference>
<protein>
    <submittedName>
        <fullName evidence="3">Rab-like protein</fullName>
    </submittedName>
</protein>
<dbReference type="InterPro" id="IPR050227">
    <property type="entry name" value="Rab"/>
</dbReference>
<dbReference type="PANTHER" id="PTHR47977">
    <property type="entry name" value="RAS-RELATED PROTEIN RAB"/>
    <property type="match status" value="1"/>
</dbReference>